<accession>A0AA40KLA8</accession>
<proteinExistence type="predicted"/>
<dbReference type="AlphaFoldDB" id="A0AA40KLA8"/>
<keyword evidence="2" id="KW-1185">Reference proteome</keyword>
<evidence type="ECO:0000313" key="2">
    <source>
        <dbReference type="Proteomes" id="UP001177670"/>
    </source>
</evidence>
<gene>
    <name evidence="1" type="ORF">K0M31_006771</name>
</gene>
<reference evidence="1" key="1">
    <citation type="submission" date="2021-10" db="EMBL/GenBank/DDBJ databases">
        <title>Melipona bicolor Genome sequencing and assembly.</title>
        <authorList>
            <person name="Araujo N.S."/>
            <person name="Arias M.C."/>
        </authorList>
    </citation>
    <scope>NUCLEOTIDE SEQUENCE</scope>
    <source>
        <strain evidence="1">USP_2M_L1-L4_2017</strain>
        <tissue evidence="1">Whole body</tissue>
    </source>
</reference>
<dbReference type="Proteomes" id="UP001177670">
    <property type="component" value="Unassembled WGS sequence"/>
</dbReference>
<dbReference type="EMBL" id="JAHYIQ010000018">
    <property type="protein sequence ID" value="KAK1124411.1"/>
    <property type="molecule type" value="Genomic_DNA"/>
</dbReference>
<comment type="caution">
    <text evidence="1">The sequence shown here is derived from an EMBL/GenBank/DDBJ whole genome shotgun (WGS) entry which is preliminary data.</text>
</comment>
<organism evidence="1 2">
    <name type="scientific">Melipona bicolor</name>
    <dbReference type="NCBI Taxonomy" id="60889"/>
    <lineage>
        <taxon>Eukaryota</taxon>
        <taxon>Metazoa</taxon>
        <taxon>Ecdysozoa</taxon>
        <taxon>Arthropoda</taxon>
        <taxon>Hexapoda</taxon>
        <taxon>Insecta</taxon>
        <taxon>Pterygota</taxon>
        <taxon>Neoptera</taxon>
        <taxon>Endopterygota</taxon>
        <taxon>Hymenoptera</taxon>
        <taxon>Apocrita</taxon>
        <taxon>Aculeata</taxon>
        <taxon>Apoidea</taxon>
        <taxon>Anthophila</taxon>
        <taxon>Apidae</taxon>
        <taxon>Melipona</taxon>
    </lineage>
</organism>
<protein>
    <submittedName>
        <fullName evidence="1">Uncharacterized protein</fullName>
    </submittedName>
</protein>
<sequence length="119" mass="12971">MKRMPDKPDLARASRQAAVTLTVASGSQKTYAEIMSIARIKISEIGILEVCRLKKIFPETGEVKIARPIKKAYLRISGLENSITSTEVTLAMATAGACEVAECEVTSELGRYGDAHLWD</sequence>
<name>A0AA40KLA8_9HYME</name>
<evidence type="ECO:0000313" key="1">
    <source>
        <dbReference type="EMBL" id="KAK1124411.1"/>
    </source>
</evidence>